<dbReference type="EMBL" id="CP019082">
    <property type="protein sequence ID" value="APW60537.1"/>
    <property type="molecule type" value="Genomic_DNA"/>
</dbReference>
<protein>
    <submittedName>
        <fullName evidence="3">Uncharacterized protein</fullName>
    </submittedName>
</protein>
<feature type="region of interest" description="Disordered" evidence="1">
    <location>
        <begin position="63"/>
        <end position="86"/>
    </location>
</feature>
<accession>A0A1U7CNN1</accession>
<keyword evidence="2" id="KW-0472">Membrane</keyword>
<dbReference type="Proteomes" id="UP000186309">
    <property type="component" value="Chromosome"/>
</dbReference>
<evidence type="ECO:0000256" key="1">
    <source>
        <dbReference type="SAM" id="MobiDB-lite"/>
    </source>
</evidence>
<feature type="transmembrane region" description="Helical" evidence="2">
    <location>
        <begin position="24"/>
        <end position="45"/>
    </location>
</feature>
<evidence type="ECO:0000313" key="4">
    <source>
        <dbReference type="Proteomes" id="UP000186309"/>
    </source>
</evidence>
<name>A0A1U7CNN1_9BACT</name>
<dbReference type="KEGG" id="pbor:BSF38_02009"/>
<sequence length="86" mass="9769">MVFLIAVALDVAYQLIVLQWIYPVETLIVATMLALVPCMVVRAVGNRVVTVMRQRRLLHMKRVSPDDLRGASDNSRATDRHDLTHQ</sequence>
<keyword evidence="4" id="KW-1185">Reference proteome</keyword>
<organism evidence="3 4">
    <name type="scientific">Paludisphaera borealis</name>
    <dbReference type="NCBI Taxonomy" id="1387353"/>
    <lineage>
        <taxon>Bacteria</taxon>
        <taxon>Pseudomonadati</taxon>
        <taxon>Planctomycetota</taxon>
        <taxon>Planctomycetia</taxon>
        <taxon>Isosphaerales</taxon>
        <taxon>Isosphaeraceae</taxon>
        <taxon>Paludisphaera</taxon>
    </lineage>
</organism>
<gene>
    <name evidence="3" type="ORF">BSF38_02009</name>
</gene>
<reference evidence="4" key="1">
    <citation type="submission" date="2016-12" db="EMBL/GenBank/DDBJ databases">
        <title>Comparative genomics of four Isosphaeraceae planctomycetes: a common pool of plasmids and glycoside hydrolase genes.</title>
        <authorList>
            <person name="Ivanova A."/>
        </authorList>
    </citation>
    <scope>NUCLEOTIDE SEQUENCE [LARGE SCALE GENOMIC DNA]</scope>
    <source>
        <strain evidence="4">PX4</strain>
    </source>
</reference>
<evidence type="ECO:0000313" key="3">
    <source>
        <dbReference type="EMBL" id="APW60537.1"/>
    </source>
</evidence>
<evidence type="ECO:0000256" key="2">
    <source>
        <dbReference type="SAM" id="Phobius"/>
    </source>
</evidence>
<dbReference type="AlphaFoldDB" id="A0A1U7CNN1"/>
<proteinExistence type="predicted"/>
<keyword evidence="2" id="KW-1133">Transmembrane helix</keyword>
<keyword evidence="2" id="KW-0812">Transmembrane</keyword>